<feature type="domain" description="ACT" evidence="8">
    <location>
        <begin position="675"/>
        <end position="759"/>
    </location>
</feature>
<dbReference type="EC" id="3.1.4.-" evidence="7"/>
<dbReference type="SUPFAM" id="SSF109604">
    <property type="entry name" value="HD-domain/PDEase-like"/>
    <property type="match status" value="1"/>
</dbReference>
<comment type="activity regulation">
    <text evidence="7">Uridylyltransferase (UTase) activity is inhibited by glutamine, while glutamine activates uridylyl-removing (UR) activity.</text>
</comment>
<dbReference type="PROSITE" id="PS51831">
    <property type="entry name" value="HD"/>
    <property type="match status" value="1"/>
</dbReference>
<evidence type="ECO:0000259" key="9">
    <source>
        <dbReference type="PROSITE" id="PS51831"/>
    </source>
</evidence>
<dbReference type="InterPro" id="IPR002912">
    <property type="entry name" value="ACT_dom"/>
</dbReference>
<proteinExistence type="inferred from homology"/>
<dbReference type="AlphaFoldDB" id="S0G1S5"/>
<comment type="function">
    <text evidence="7">Modifies, by uridylylation and deuridylylation, the PII regulatory proteins (GlnB and homologs), in response to the nitrogen status of the cell that GlnD senses through the glutamine level. Under low glutamine levels, catalyzes the conversion of the PII proteins and UTP to PII-UMP and PPi, while under higher glutamine levels, GlnD hydrolyzes PII-UMP to PII and UMP (deuridylylation). Thus, controls uridylylation state and activity of the PII proteins, and plays an important role in the regulation of nitrogen metabolism.</text>
</comment>
<evidence type="ECO:0000256" key="2">
    <source>
        <dbReference type="ARBA" id="ARBA00022695"/>
    </source>
</evidence>
<comment type="catalytic activity">
    <reaction evidence="7">
        <text>[protein-PII]-L-tyrosine + UTP = [protein-PII]-uridylyl-L-tyrosine + diphosphate</text>
        <dbReference type="Rhea" id="RHEA:13673"/>
        <dbReference type="Rhea" id="RHEA-COMP:12147"/>
        <dbReference type="Rhea" id="RHEA-COMP:12148"/>
        <dbReference type="ChEBI" id="CHEBI:33019"/>
        <dbReference type="ChEBI" id="CHEBI:46398"/>
        <dbReference type="ChEBI" id="CHEBI:46858"/>
        <dbReference type="ChEBI" id="CHEBI:90602"/>
        <dbReference type="EC" id="2.7.7.59"/>
    </reaction>
</comment>
<dbReference type="EC" id="2.7.7.59" evidence="7"/>
<dbReference type="InterPro" id="IPR043519">
    <property type="entry name" value="NT_sf"/>
</dbReference>
<dbReference type="InterPro" id="IPR003607">
    <property type="entry name" value="HD/PDEase_dom"/>
</dbReference>
<dbReference type="SUPFAM" id="SSF81593">
    <property type="entry name" value="Nucleotidyltransferase substrate binding subunit/domain"/>
    <property type="match status" value="1"/>
</dbReference>
<dbReference type="PROSITE" id="PS51671">
    <property type="entry name" value="ACT"/>
    <property type="match status" value="2"/>
</dbReference>
<comment type="cofactor">
    <cofactor evidence="7">
        <name>Mg(2+)</name>
        <dbReference type="ChEBI" id="CHEBI:18420"/>
    </cofactor>
</comment>
<dbReference type="HAMAP" id="MF_00277">
    <property type="entry name" value="PII_uridylyl_transf"/>
    <property type="match status" value="1"/>
</dbReference>
<comment type="domain">
    <text evidence="7">Has four distinct domains: an N-terminal nucleotidyltransferase (NT) domain responsible for UTase activity, a central HD domain that encodes UR activity, and two C-terminal ACT domains that seem to have a role in glutamine sensing.</text>
</comment>
<dbReference type="SUPFAM" id="SSF81301">
    <property type="entry name" value="Nucleotidyltransferase"/>
    <property type="match status" value="1"/>
</dbReference>
<dbReference type="NCBIfam" id="TIGR01693">
    <property type="entry name" value="UTase_glnD"/>
    <property type="match status" value="1"/>
</dbReference>
<evidence type="ECO:0000256" key="3">
    <source>
        <dbReference type="ARBA" id="ARBA00022737"/>
    </source>
</evidence>
<evidence type="ECO:0000256" key="5">
    <source>
        <dbReference type="ARBA" id="ARBA00022842"/>
    </source>
</evidence>
<evidence type="ECO:0000259" key="8">
    <source>
        <dbReference type="PROSITE" id="PS51671"/>
    </source>
</evidence>
<comment type="catalytic activity">
    <reaction evidence="7">
        <text>[protein-PII]-uridylyl-L-tyrosine + H2O = [protein-PII]-L-tyrosine + UMP + H(+)</text>
        <dbReference type="Rhea" id="RHEA:48600"/>
        <dbReference type="Rhea" id="RHEA-COMP:12147"/>
        <dbReference type="Rhea" id="RHEA-COMP:12148"/>
        <dbReference type="ChEBI" id="CHEBI:15377"/>
        <dbReference type="ChEBI" id="CHEBI:15378"/>
        <dbReference type="ChEBI" id="CHEBI:46858"/>
        <dbReference type="ChEBI" id="CHEBI:57865"/>
        <dbReference type="ChEBI" id="CHEBI:90602"/>
    </reaction>
</comment>
<dbReference type="Gene3D" id="3.30.460.10">
    <property type="entry name" value="Beta Polymerase, domain 2"/>
    <property type="match status" value="1"/>
</dbReference>
<dbReference type="PANTHER" id="PTHR47320">
    <property type="entry name" value="BIFUNCTIONAL URIDYLYLTRANSFERASE/URIDYLYL-REMOVING ENZYME"/>
    <property type="match status" value="1"/>
</dbReference>
<reference evidence="10 11" key="1">
    <citation type="journal article" date="2013" name="Genome Announc.">
        <title>Draft Genome Sequence of Desulfotignum phosphitoxidans DSM 13687 Strain FiPS-3.</title>
        <authorList>
            <person name="Poehlein A."/>
            <person name="Daniel R."/>
            <person name="Simeonova D.D."/>
        </authorList>
    </citation>
    <scope>NUCLEOTIDE SEQUENCE [LARGE SCALE GENOMIC DNA]</scope>
    <source>
        <strain evidence="10 11">DSM 13687</strain>
    </source>
</reference>
<protein>
    <recommendedName>
        <fullName evidence="7">Bifunctional uridylyltransferase/uridylyl-removing enzyme</fullName>
        <shortName evidence="7">UTase/UR</shortName>
    </recommendedName>
    <alternativeName>
        <fullName evidence="7">Bifunctional [protein-PII] modification enzyme</fullName>
    </alternativeName>
    <alternativeName>
        <fullName evidence="7">Bifunctional nitrogen sensor protein</fullName>
    </alternativeName>
    <domain>
        <recommendedName>
            <fullName evidence="7">[Protein-PII] uridylyltransferase</fullName>
            <shortName evidence="7">PII uridylyltransferase</shortName>
            <shortName evidence="7">UTase</shortName>
            <ecNumber evidence="7">2.7.7.59</ecNumber>
        </recommendedName>
    </domain>
    <domain>
        <recommendedName>
            <fullName evidence="7">[Protein-PII]-UMP uridylyl-removing enzyme</fullName>
            <shortName evidence="7">UR</shortName>
            <ecNumber evidence="7">3.1.4.-</ecNumber>
        </recommendedName>
    </domain>
</protein>
<keyword evidence="4 7" id="KW-0378">Hydrolase</keyword>
<dbReference type="PATRIC" id="fig|1286635.3.peg.3956"/>
<dbReference type="SMART" id="SM00471">
    <property type="entry name" value="HDc"/>
    <property type="match status" value="1"/>
</dbReference>
<keyword evidence="11" id="KW-1185">Reference proteome</keyword>
<evidence type="ECO:0000313" key="10">
    <source>
        <dbReference type="EMBL" id="EMS78117.1"/>
    </source>
</evidence>
<comment type="similarity">
    <text evidence="7">Belongs to the GlnD family.</text>
</comment>
<name>S0G1S5_9BACT</name>
<dbReference type="PIRSF" id="PIRSF006288">
    <property type="entry name" value="PII_uridyltransf"/>
    <property type="match status" value="1"/>
</dbReference>
<feature type="region of interest" description="Uridylyltransferase" evidence="7">
    <location>
        <begin position="1"/>
        <end position="317"/>
    </location>
</feature>
<dbReference type="Pfam" id="PF08335">
    <property type="entry name" value="GlnD_UR_UTase"/>
    <property type="match status" value="1"/>
</dbReference>
<sequence length="864" mass="100475">MLEKKRHLVQRFLADLEPDLLGNLTRVLDEYVFTVYEKSITARKMVISGQSFAVIALGGYGRKEQCIHSDIDLLILFDDTVPPEVEAFVQEIVYPLWDARFEVGYAVRHMDECIDMAFERFDILTTVLDARFICGNSLIYSRFMEKFRHGLSTRYYKQTLDYLFKHGIKRLENFGDSTFLVTPDLKSGFGGLRDYHTLLWYAKIKSNIKERRDLEYYGFLSHFEYRALDKALNYIWRIRNWLHHITGRKCDTLHFEYQTEMAERLNYTNQGGQPDVEIFLGDLHAKMEFLKQINQITFEDILTSSRIRKESATPRLTQTSGLIIRRRRLYFANTVVILQRPELLLKIFLESGRRRIPLSIEARRVVSEFLHLVDDDIRSDPDNIKIFKQILALSFWEFNVLNVMLSTGILEQIIPEYHAIRNKIQYNHYHLFPVDKHSIRCVQVINSFREPGTDINTSLYANVYKEIRNKNLLRVTALLHDIGKSDPAKEHSNTGAEIARPILERLGFKPAETADAQFLIRHHLLLAKTATRRDVFDEETAVYTADKVGKIRLLRMLFLLTVADSMATGPKAWNEWTENLIKDLFMKTMRILKTGELASRKAQRLIQRKKEEVTALLGDIWQETDTSKQLDALSKRYLLNMPAIHIADHIKLYQNLGNRQFIWQISHEDDSDIRTISICGREKPGFYSKIAGVFFLNRINIVASQAYPLGDTHILDIFKVMAPSDRIFEKEKWEKAKKDLSQALADDHFLDKVVEKIPSHITIASGRRPEPNQVRIDNDTSSFFTIIEVLTYDFAGLLFTITNTLYRCGVNVNVAMVGSKVDQIMDIFYVRSLEDDQKIQDPEKLKQIKTAILDRLPQLHAKEV</sequence>
<dbReference type="PANTHER" id="PTHR47320:SF1">
    <property type="entry name" value="BIFUNCTIONAL URIDYLYLTRANSFERASE_URIDYLYL-REMOVING ENZYME"/>
    <property type="match status" value="1"/>
</dbReference>
<dbReference type="Gene3D" id="1.10.3210.10">
    <property type="entry name" value="Hypothetical protein af1432"/>
    <property type="match status" value="1"/>
</dbReference>
<dbReference type="CDD" id="cd00077">
    <property type="entry name" value="HDc"/>
    <property type="match status" value="1"/>
</dbReference>
<organism evidence="10 11">
    <name type="scientific">Desulfotignum phosphitoxidans DSM 13687</name>
    <dbReference type="NCBI Taxonomy" id="1286635"/>
    <lineage>
        <taxon>Bacteria</taxon>
        <taxon>Pseudomonadati</taxon>
        <taxon>Thermodesulfobacteriota</taxon>
        <taxon>Desulfobacteria</taxon>
        <taxon>Desulfobacterales</taxon>
        <taxon>Desulfobacteraceae</taxon>
        <taxon>Desulfotignum</taxon>
    </lineage>
</organism>
<keyword evidence="1 7" id="KW-0808">Transferase</keyword>
<evidence type="ECO:0000313" key="11">
    <source>
        <dbReference type="Proteomes" id="UP000014216"/>
    </source>
</evidence>
<dbReference type="InterPro" id="IPR010043">
    <property type="entry name" value="UTase/UR"/>
</dbReference>
<feature type="domain" description="ACT" evidence="8">
    <location>
        <begin position="786"/>
        <end position="864"/>
    </location>
</feature>
<dbReference type="GO" id="GO:0008773">
    <property type="term" value="F:[protein-PII] uridylyltransferase activity"/>
    <property type="evidence" value="ECO:0007669"/>
    <property type="project" value="UniProtKB-UniRule"/>
</dbReference>
<keyword evidence="3" id="KW-0677">Repeat</keyword>
<feature type="domain" description="HD" evidence="9">
    <location>
        <begin position="434"/>
        <end position="551"/>
    </location>
</feature>
<comment type="caution">
    <text evidence="10">The sequence shown here is derived from an EMBL/GenBank/DDBJ whole genome shotgun (WGS) entry which is preliminary data.</text>
</comment>
<dbReference type="Proteomes" id="UP000014216">
    <property type="component" value="Unassembled WGS sequence"/>
</dbReference>
<keyword evidence="6 7" id="KW-0511">Multifunctional enzyme</keyword>
<evidence type="ECO:0000256" key="7">
    <source>
        <dbReference type="HAMAP-Rule" id="MF_00277"/>
    </source>
</evidence>
<accession>S0G1S5</accession>
<evidence type="ECO:0000256" key="6">
    <source>
        <dbReference type="ARBA" id="ARBA00023268"/>
    </source>
</evidence>
<evidence type="ECO:0000256" key="1">
    <source>
        <dbReference type="ARBA" id="ARBA00022679"/>
    </source>
</evidence>
<dbReference type="EMBL" id="APJX01000010">
    <property type="protein sequence ID" value="EMS78117.1"/>
    <property type="molecule type" value="Genomic_DNA"/>
</dbReference>
<dbReference type="GO" id="GO:0008081">
    <property type="term" value="F:phosphoric diester hydrolase activity"/>
    <property type="evidence" value="ECO:0007669"/>
    <property type="project" value="UniProtKB-UniRule"/>
</dbReference>
<dbReference type="Pfam" id="PF03445">
    <property type="entry name" value="DUF294"/>
    <property type="match status" value="1"/>
</dbReference>
<dbReference type="GO" id="GO:0006808">
    <property type="term" value="P:regulation of nitrogen utilization"/>
    <property type="evidence" value="ECO:0007669"/>
    <property type="project" value="UniProtKB-UniRule"/>
</dbReference>
<dbReference type="CDD" id="cd05401">
    <property type="entry name" value="NT_GlnE_GlnD_like"/>
    <property type="match status" value="1"/>
</dbReference>
<gene>
    <name evidence="7 10" type="primary">glnD</name>
    <name evidence="10" type="ORF">Dpo_10c01100</name>
</gene>
<comment type="caution">
    <text evidence="7">Lacks conserved residue(s) required for the propagation of feature annotation.</text>
</comment>
<keyword evidence="2 7" id="KW-0548">Nucleotidyltransferase</keyword>
<evidence type="ECO:0000256" key="4">
    <source>
        <dbReference type="ARBA" id="ARBA00022801"/>
    </source>
</evidence>
<keyword evidence="5 7" id="KW-0460">Magnesium</keyword>
<dbReference type="InterPro" id="IPR013546">
    <property type="entry name" value="PII_UdlTrfase/GS_AdlTrfase"/>
</dbReference>
<dbReference type="InterPro" id="IPR005105">
    <property type="entry name" value="GlnD_Uridyltrans_N"/>
</dbReference>
<dbReference type="InterPro" id="IPR006674">
    <property type="entry name" value="HD_domain"/>
</dbReference>
<dbReference type="Pfam" id="PF01966">
    <property type="entry name" value="HD"/>
    <property type="match status" value="1"/>
</dbReference>